<keyword evidence="7" id="KW-0378">Hydrolase</keyword>
<comment type="subunit">
    <text evidence="4">Homodimer.</text>
</comment>
<reference evidence="9" key="1">
    <citation type="journal article" date="2014" name="Int. J. Syst. Evol. Microbiol.">
        <title>Complete genome sequence of Corynebacterium casei LMG S-19264T (=DSM 44701T), isolated from a smear-ripened cheese.</title>
        <authorList>
            <consortium name="US DOE Joint Genome Institute (JGI-PGF)"/>
            <person name="Walter F."/>
            <person name="Albersmeier A."/>
            <person name="Kalinowski J."/>
            <person name="Ruckert C."/>
        </authorList>
    </citation>
    <scope>NUCLEOTIDE SEQUENCE</scope>
    <source>
        <strain evidence="9">JCM 3091</strain>
    </source>
</reference>
<evidence type="ECO:0000313" key="9">
    <source>
        <dbReference type="EMBL" id="GGK29882.1"/>
    </source>
</evidence>
<proteinExistence type="predicted"/>
<evidence type="ECO:0000256" key="3">
    <source>
        <dbReference type="ARBA" id="ARBA00001941"/>
    </source>
</evidence>
<dbReference type="EMBL" id="BMQC01000007">
    <property type="protein sequence ID" value="GGK29882.1"/>
    <property type="molecule type" value="Genomic_DNA"/>
</dbReference>
<dbReference type="Pfam" id="PF13023">
    <property type="entry name" value="HD_3"/>
    <property type="match status" value="1"/>
</dbReference>
<dbReference type="InterPro" id="IPR003607">
    <property type="entry name" value="HD/PDEase_dom"/>
</dbReference>
<gene>
    <name evidence="9" type="ORF">GCM10010124_23240</name>
</gene>
<sequence length="201" mass="21766">MSKSHSADDGGTIAFLYEAGYLKHLPRTGWQIVGVPQPESVAEHSYRVGLVAFVVATMEGCNADRAATLGILHDIPECRIGDVPLIGKPHVSTRDAVEVLGLQTERMSEPARAAVRGALAEYEGRATPEAQCTKDADRIECLLQAREYGARGNPLVQPWIDSCLAGVRTESGKRLAAAALEIDPNQWWRDARIAPRPAPSE</sequence>
<dbReference type="SMART" id="SM00471">
    <property type="entry name" value="HDc"/>
    <property type="match status" value="1"/>
</dbReference>
<dbReference type="GO" id="GO:0002953">
    <property type="term" value="F:5'-deoxynucleotidase activity"/>
    <property type="evidence" value="ECO:0007669"/>
    <property type="project" value="UniProtKB-EC"/>
</dbReference>
<dbReference type="GO" id="GO:0046872">
    <property type="term" value="F:metal ion binding"/>
    <property type="evidence" value="ECO:0007669"/>
    <property type="project" value="UniProtKB-KW"/>
</dbReference>
<feature type="domain" description="HD/PDEase" evidence="8">
    <location>
        <begin position="37"/>
        <end position="151"/>
    </location>
</feature>
<keyword evidence="10" id="KW-1185">Reference proteome</keyword>
<comment type="caution">
    <text evidence="9">The sequence shown here is derived from an EMBL/GenBank/DDBJ whole genome shotgun (WGS) entry which is preliminary data.</text>
</comment>
<dbReference type="InterPro" id="IPR006674">
    <property type="entry name" value="HD_domain"/>
</dbReference>
<keyword evidence="6" id="KW-0479">Metal-binding</keyword>
<evidence type="ECO:0000256" key="2">
    <source>
        <dbReference type="ARBA" id="ARBA00001936"/>
    </source>
</evidence>
<dbReference type="Proteomes" id="UP000662200">
    <property type="component" value="Unassembled WGS sequence"/>
</dbReference>
<evidence type="ECO:0000256" key="6">
    <source>
        <dbReference type="ARBA" id="ARBA00022723"/>
    </source>
</evidence>
<evidence type="ECO:0000313" key="10">
    <source>
        <dbReference type="Proteomes" id="UP000662200"/>
    </source>
</evidence>
<dbReference type="GO" id="GO:0005737">
    <property type="term" value="C:cytoplasm"/>
    <property type="evidence" value="ECO:0007669"/>
    <property type="project" value="TreeGrafter"/>
</dbReference>
<comment type="cofactor">
    <cofactor evidence="2">
        <name>Mn(2+)</name>
        <dbReference type="ChEBI" id="CHEBI:29035"/>
    </cofactor>
</comment>
<evidence type="ECO:0000259" key="8">
    <source>
        <dbReference type="SMART" id="SM00471"/>
    </source>
</evidence>
<accession>A0A8J3BUM6</accession>
<dbReference type="InterPro" id="IPR039356">
    <property type="entry name" value="YfbR/HDDC2"/>
</dbReference>
<evidence type="ECO:0000256" key="4">
    <source>
        <dbReference type="ARBA" id="ARBA00011738"/>
    </source>
</evidence>
<dbReference type="AlphaFoldDB" id="A0A8J3BUM6"/>
<evidence type="ECO:0000256" key="5">
    <source>
        <dbReference type="ARBA" id="ARBA00012964"/>
    </source>
</evidence>
<dbReference type="PANTHER" id="PTHR11845:SF13">
    <property type="entry name" value="5'-DEOXYNUCLEOTIDASE HDDC2"/>
    <property type="match status" value="1"/>
</dbReference>
<dbReference type="Gene3D" id="1.10.3210.10">
    <property type="entry name" value="Hypothetical protein af1432"/>
    <property type="match status" value="1"/>
</dbReference>
<organism evidence="9 10">
    <name type="scientific">Pilimelia terevasa</name>
    <dbReference type="NCBI Taxonomy" id="53372"/>
    <lineage>
        <taxon>Bacteria</taxon>
        <taxon>Bacillati</taxon>
        <taxon>Actinomycetota</taxon>
        <taxon>Actinomycetes</taxon>
        <taxon>Micromonosporales</taxon>
        <taxon>Micromonosporaceae</taxon>
        <taxon>Pilimelia</taxon>
    </lineage>
</organism>
<name>A0A8J3BUM6_9ACTN</name>
<comment type="cofactor">
    <cofactor evidence="3">
        <name>Co(2+)</name>
        <dbReference type="ChEBI" id="CHEBI:48828"/>
    </cofactor>
</comment>
<dbReference type="SUPFAM" id="SSF109604">
    <property type="entry name" value="HD-domain/PDEase-like"/>
    <property type="match status" value="1"/>
</dbReference>
<dbReference type="EC" id="3.1.3.89" evidence="5"/>
<reference evidence="9" key="2">
    <citation type="submission" date="2020-09" db="EMBL/GenBank/DDBJ databases">
        <authorList>
            <person name="Sun Q."/>
            <person name="Ohkuma M."/>
        </authorList>
    </citation>
    <scope>NUCLEOTIDE SEQUENCE</scope>
    <source>
        <strain evidence="9">JCM 3091</strain>
    </source>
</reference>
<dbReference type="RefSeq" id="WP_189114288.1">
    <property type="nucleotide sequence ID" value="NZ_BMQC01000007.1"/>
</dbReference>
<comment type="catalytic activity">
    <reaction evidence="1">
        <text>a 2'-deoxyribonucleoside 5'-phosphate + H2O = a 2'-deoxyribonucleoside + phosphate</text>
        <dbReference type="Rhea" id="RHEA:36167"/>
        <dbReference type="ChEBI" id="CHEBI:15377"/>
        <dbReference type="ChEBI" id="CHEBI:18274"/>
        <dbReference type="ChEBI" id="CHEBI:43474"/>
        <dbReference type="ChEBI" id="CHEBI:65317"/>
        <dbReference type="EC" id="3.1.3.89"/>
    </reaction>
</comment>
<protein>
    <recommendedName>
        <fullName evidence="5">5'-deoxynucleotidase</fullName>
        <ecNumber evidence="5">3.1.3.89</ecNumber>
    </recommendedName>
</protein>
<evidence type="ECO:0000256" key="7">
    <source>
        <dbReference type="ARBA" id="ARBA00022801"/>
    </source>
</evidence>
<evidence type="ECO:0000256" key="1">
    <source>
        <dbReference type="ARBA" id="ARBA00001638"/>
    </source>
</evidence>
<dbReference type="PANTHER" id="PTHR11845">
    <property type="entry name" value="5'-DEOXYNUCLEOTIDASE HDDC2"/>
    <property type="match status" value="1"/>
</dbReference>